<accession>A0A0E9RLZ6</accession>
<organism evidence="1">
    <name type="scientific">Anguilla anguilla</name>
    <name type="common">European freshwater eel</name>
    <name type="synonym">Muraena anguilla</name>
    <dbReference type="NCBI Taxonomy" id="7936"/>
    <lineage>
        <taxon>Eukaryota</taxon>
        <taxon>Metazoa</taxon>
        <taxon>Chordata</taxon>
        <taxon>Craniata</taxon>
        <taxon>Vertebrata</taxon>
        <taxon>Euteleostomi</taxon>
        <taxon>Actinopterygii</taxon>
        <taxon>Neopterygii</taxon>
        <taxon>Teleostei</taxon>
        <taxon>Anguilliformes</taxon>
        <taxon>Anguillidae</taxon>
        <taxon>Anguilla</taxon>
    </lineage>
</organism>
<protein>
    <submittedName>
        <fullName evidence="1">Uncharacterized protein</fullName>
    </submittedName>
</protein>
<reference evidence="1" key="1">
    <citation type="submission" date="2014-11" db="EMBL/GenBank/DDBJ databases">
        <authorList>
            <person name="Amaro Gonzalez C."/>
        </authorList>
    </citation>
    <scope>NUCLEOTIDE SEQUENCE</scope>
</reference>
<evidence type="ECO:0000313" key="1">
    <source>
        <dbReference type="EMBL" id="JAH29822.1"/>
    </source>
</evidence>
<name>A0A0E9RLZ6_ANGAN</name>
<dbReference type="EMBL" id="GBXM01078755">
    <property type="protein sequence ID" value="JAH29822.1"/>
    <property type="molecule type" value="Transcribed_RNA"/>
</dbReference>
<sequence length="11" mass="1250">MTSYIQSIPNP</sequence>
<proteinExistence type="predicted"/>
<reference evidence="1" key="2">
    <citation type="journal article" date="2015" name="Fish Shellfish Immunol.">
        <title>Early steps in the European eel (Anguilla anguilla)-Vibrio vulnificus interaction in the gills: Role of the RtxA13 toxin.</title>
        <authorList>
            <person name="Callol A."/>
            <person name="Pajuelo D."/>
            <person name="Ebbesson L."/>
            <person name="Teles M."/>
            <person name="MacKenzie S."/>
            <person name="Amaro C."/>
        </authorList>
    </citation>
    <scope>NUCLEOTIDE SEQUENCE</scope>
</reference>